<dbReference type="Gene3D" id="2.60.40.10">
    <property type="entry name" value="Immunoglobulins"/>
    <property type="match status" value="6"/>
</dbReference>
<evidence type="ECO:0000256" key="5">
    <source>
        <dbReference type="ARBA" id="ARBA00022737"/>
    </source>
</evidence>
<evidence type="ECO:0000256" key="11">
    <source>
        <dbReference type="SAM" id="SignalP"/>
    </source>
</evidence>
<evidence type="ECO:0000256" key="2">
    <source>
        <dbReference type="ARBA" id="ARBA00008921"/>
    </source>
</evidence>
<dbReference type="EMBL" id="AHAT01013404">
    <property type="status" value="NOT_ANNOTATED_CDS"/>
    <property type="molecule type" value="Genomic_DNA"/>
</dbReference>
<evidence type="ECO:0000256" key="8">
    <source>
        <dbReference type="ARBA" id="ARBA00023170"/>
    </source>
</evidence>
<dbReference type="InterPro" id="IPR036116">
    <property type="entry name" value="FN3_sf"/>
</dbReference>
<dbReference type="Proteomes" id="UP000018468">
    <property type="component" value="Linkage group LG2"/>
</dbReference>
<evidence type="ECO:0000313" key="13">
    <source>
        <dbReference type="Ensembl" id="ENSLOCP00000013372.1"/>
    </source>
</evidence>
<feature type="chain" id="PRO_5004868997" evidence="11">
    <location>
        <begin position="22"/>
        <end position="667"/>
    </location>
</feature>
<dbReference type="Ensembl" id="ENSLOCT00000013400.1">
    <property type="protein sequence ID" value="ENSLOCP00000013372.1"/>
    <property type="gene ID" value="ENSLOCG00000010902.1"/>
</dbReference>
<evidence type="ECO:0000259" key="12">
    <source>
        <dbReference type="PROSITE" id="PS50853"/>
    </source>
</evidence>
<sequence length="667" mass="75149">RVTMSGVLLVVLLVFTIVCKGKCYDEACTVHPKDPVIKMGSDIQIFFTAPLRSPCRNISSFNPDQLFWKLNDERIPEDQYSAINSTVFAVHIRNFTRRSGQNQCNVRMFGLCEKNIFCLFINFSTVPPQKPTNISCVLFFSTAFTCYWDVGRNTFLYTTYTLIREVLNENETCQSKTNECTFGDGNVYHFDVHTVVIKAENVLGKVYSEKQHLDPMTVVKTSPPEGVVITPMLKKVIRVKWKTAHELRGHSYLTLICQVKSQESDSNTTVIHTVTNGWTEMLDIQDVKLCTSYIVSVQCSLNGSIYWSDWSKESTALSLMDVEFVQLHLWRKIKAPTSEGDRAVLLMWKGLQPSDGCDLVQGYKLTIEEMNGQVETITFSLSNMRTLRNVSKKAHELRIVAYSSNSTTSEAAVTIPALGEALPPVVGVQAYPHSGQIFVSWNSSDIPVNKYVIDWSVDWSNYDWEETKATNISIKDKLERFRLYSIAVTPIYDEGPGQEAIIHTYLEEGEPGKIPLVKALDIKATEAAIKWTEVPENERRGFIRNYTVFYRKEEGPELSITVSSDILEHHLSHLEPNTKYTLHVMASTNAGGSNSSTVVFRTLKYDSSFIKAISVIGGLGILLMVAMGISCFILVRKILFPEVPSPRISSIGVWPLECSPKHHHGKN</sequence>
<dbReference type="FunFam" id="2.60.40.10:FF:000465">
    <property type="entry name" value="Granulocyte colony-stimulating factor receptor"/>
    <property type="match status" value="1"/>
</dbReference>
<name>W5MYB3_LEPOC</name>
<dbReference type="InterPro" id="IPR013783">
    <property type="entry name" value="Ig-like_fold"/>
</dbReference>
<dbReference type="AlphaFoldDB" id="W5MYB3"/>
<keyword evidence="8" id="KW-0675">Receptor</keyword>
<dbReference type="GO" id="GO:0005886">
    <property type="term" value="C:plasma membrane"/>
    <property type="evidence" value="ECO:0007669"/>
    <property type="project" value="UniProtKB-ARBA"/>
</dbReference>
<dbReference type="SUPFAM" id="SSF49265">
    <property type="entry name" value="Fibronectin type III"/>
    <property type="match status" value="4"/>
</dbReference>
<dbReference type="CDD" id="cd00063">
    <property type="entry name" value="FN3"/>
    <property type="match status" value="1"/>
</dbReference>
<evidence type="ECO:0000256" key="3">
    <source>
        <dbReference type="ARBA" id="ARBA00022692"/>
    </source>
</evidence>
<dbReference type="PANTHER" id="PTHR48423">
    <property type="entry name" value="INTERLEUKIN-27 RECEPTOR SUBUNIT ALPHA"/>
    <property type="match status" value="1"/>
</dbReference>
<keyword evidence="3 10" id="KW-0812">Transmembrane</keyword>
<feature type="transmembrane region" description="Helical" evidence="10">
    <location>
        <begin position="612"/>
        <end position="635"/>
    </location>
</feature>
<evidence type="ECO:0000256" key="7">
    <source>
        <dbReference type="ARBA" id="ARBA00023136"/>
    </source>
</evidence>
<dbReference type="FunFam" id="2.60.40.10:FF:000524">
    <property type="entry name" value="Interleukin-6 receptor subunit beta"/>
    <property type="match status" value="1"/>
</dbReference>
<protein>
    <submittedName>
        <fullName evidence="13">Interleukin-6 receptor subunit beta-like</fullName>
    </submittedName>
</protein>
<comment type="similarity">
    <text evidence="2">Belongs to the type I cytokine receptor family. Type 2 subfamily.</text>
</comment>
<evidence type="ECO:0000313" key="14">
    <source>
        <dbReference type="Proteomes" id="UP000018468"/>
    </source>
</evidence>
<evidence type="ECO:0000256" key="10">
    <source>
        <dbReference type="SAM" id="Phobius"/>
    </source>
</evidence>
<evidence type="ECO:0000256" key="1">
    <source>
        <dbReference type="ARBA" id="ARBA00004479"/>
    </source>
</evidence>
<dbReference type="Pfam" id="PF06328">
    <property type="entry name" value="Lep_receptor_Ig"/>
    <property type="match status" value="1"/>
</dbReference>
<dbReference type="PROSITE" id="PS50853">
    <property type="entry name" value="FN3"/>
    <property type="match status" value="2"/>
</dbReference>
<reference evidence="14" key="1">
    <citation type="submission" date="2011-12" db="EMBL/GenBank/DDBJ databases">
        <title>The Draft Genome of Lepisosteus oculatus.</title>
        <authorList>
            <consortium name="The Broad Institute Genome Assembly &amp; Analysis Group"/>
            <consortium name="Computational R&amp;D Group"/>
            <consortium name="and Sequencing Platform"/>
            <person name="Di Palma F."/>
            <person name="Alfoldi J."/>
            <person name="Johnson J."/>
            <person name="Berlin A."/>
            <person name="Gnerre S."/>
            <person name="Jaffe D."/>
            <person name="MacCallum I."/>
            <person name="Young S."/>
            <person name="Walker B.J."/>
            <person name="Lander E.S."/>
            <person name="Lindblad-Toh K."/>
        </authorList>
    </citation>
    <scope>NUCLEOTIDE SEQUENCE [LARGE SCALE GENOMIC DNA]</scope>
</reference>
<evidence type="ECO:0000256" key="6">
    <source>
        <dbReference type="ARBA" id="ARBA00022989"/>
    </source>
</evidence>
<comment type="subcellular location">
    <subcellularLocation>
        <location evidence="1">Membrane</location>
        <topology evidence="1">Single-pass type I membrane protein</topology>
    </subcellularLocation>
</comment>
<reference evidence="13" key="3">
    <citation type="submission" date="2025-09" db="UniProtKB">
        <authorList>
            <consortium name="Ensembl"/>
        </authorList>
    </citation>
    <scope>IDENTIFICATION</scope>
</reference>
<keyword evidence="5" id="KW-0677">Repeat</keyword>
<feature type="signal peptide" evidence="11">
    <location>
        <begin position="1"/>
        <end position="21"/>
    </location>
</feature>
<dbReference type="InterPro" id="IPR003961">
    <property type="entry name" value="FN3_dom"/>
</dbReference>
<keyword evidence="14" id="KW-1185">Reference proteome</keyword>
<dbReference type="InterPro" id="IPR010457">
    <property type="entry name" value="IgC2-like_lig-bd"/>
</dbReference>
<dbReference type="InterPro" id="IPR052672">
    <property type="entry name" value="Type1_Cytokine_Rcpt_Type2"/>
</dbReference>
<keyword evidence="9" id="KW-0325">Glycoprotein</keyword>
<dbReference type="GeneTree" id="ENSGT00940000155603"/>
<organism evidence="13 14">
    <name type="scientific">Lepisosteus oculatus</name>
    <name type="common">Spotted gar</name>
    <dbReference type="NCBI Taxonomy" id="7918"/>
    <lineage>
        <taxon>Eukaryota</taxon>
        <taxon>Metazoa</taxon>
        <taxon>Chordata</taxon>
        <taxon>Craniata</taxon>
        <taxon>Vertebrata</taxon>
        <taxon>Euteleostomi</taxon>
        <taxon>Actinopterygii</taxon>
        <taxon>Neopterygii</taxon>
        <taxon>Holostei</taxon>
        <taxon>Semionotiformes</taxon>
        <taxon>Lepisosteidae</taxon>
        <taxon>Lepisosteus</taxon>
    </lineage>
</organism>
<proteinExistence type="inferred from homology"/>
<reference evidence="13" key="2">
    <citation type="submission" date="2025-08" db="UniProtKB">
        <authorList>
            <consortium name="Ensembl"/>
        </authorList>
    </citation>
    <scope>IDENTIFICATION</scope>
</reference>
<dbReference type="Bgee" id="ENSLOCG00000010902">
    <property type="expression patterns" value="Expressed in bone element and 11 other cell types or tissues"/>
</dbReference>
<feature type="domain" description="Fibronectin type-III" evidence="12">
    <location>
        <begin position="223"/>
        <end position="321"/>
    </location>
</feature>
<evidence type="ECO:0000256" key="9">
    <source>
        <dbReference type="ARBA" id="ARBA00023180"/>
    </source>
</evidence>
<accession>W5MYB3</accession>
<keyword evidence="7 10" id="KW-0472">Membrane</keyword>
<dbReference type="SMART" id="SM00060">
    <property type="entry name" value="FN3"/>
    <property type="match status" value="3"/>
</dbReference>
<evidence type="ECO:0000256" key="4">
    <source>
        <dbReference type="ARBA" id="ARBA00022729"/>
    </source>
</evidence>
<feature type="domain" description="Fibronectin type-III" evidence="12">
    <location>
        <begin position="510"/>
        <end position="606"/>
    </location>
</feature>
<dbReference type="Pfam" id="PF00041">
    <property type="entry name" value="fn3"/>
    <property type="match status" value="1"/>
</dbReference>
<keyword evidence="4 11" id="KW-0732">Signal</keyword>
<dbReference type="PANTHER" id="PTHR48423:SF2">
    <property type="entry name" value="INTERLEUKIN-12 RECEPTOR SUBUNIT BETA-2"/>
    <property type="match status" value="1"/>
</dbReference>
<keyword evidence="6 10" id="KW-1133">Transmembrane helix</keyword>